<reference evidence="7 8" key="1">
    <citation type="submission" date="2016-04" db="EMBL/GenBank/DDBJ databases">
        <title>ATOL: Assembling a taxonomically balanced genome-scale reconstruction of the evolutionary history of the Enterobacteriaceae.</title>
        <authorList>
            <person name="Plunkett G.III."/>
            <person name="Neeno-Eckwall E.C."/>
            <person name="Glasner J.D."/>
            <person name="Perna N.T."/>
        </authorList>
    </citation>
    <scope>NUCLEOTIDE SEQUENCE [LARGE SCALE GENOMIC DNA]</scope>
    <source>
        <strain evidence="7 8">ATCC 51607</strain>
    </source>
</reference>
<gene>
    <name evidence="7" type="ORF">M979_1082</name>
</gene>
<dbReference type="SFLD" id="SFLDG01103">
    <property type="entry name" value="Uncharacterised_Radical_SAM_Su"/>
    <property type="match status" value="1"/>
</dbReference>
<dbReference type="GO" id="GO:0046872">
    <property type="term" value="F:metal ion binding"/>
    <property type="evidence" value="ECO:0007669"/>
    <property type="project" value="UniProtKB-KW"/>
</dbReference>
<dbReference type="SFLD" id="SFLDS00029">
    <property type="entry name" value="Radical_SAM"/>
    <property type="match status" value="1"/>
</dbReference>
<dbReference type="AlphaFoldDB" id="A0A1B7HVP7"/>
<dbReference type="InterPro" id="IPR024032">
    <property type="entry name" value="rSAM_paired_HxsC"/>
</dbReference>
<organism evidence="7 8">
    <name type="scientific">Buttiauxella noackiae ATCC 51607</name>
    <dbReference type="NCBI Taxonomy" id="1354255"/>
    <lineage>
        <taxon>Bacteria</taxon>
        <taxon>Pseudomonadati</taxon>
        <taxon>Pseudomonadota</taxon>
        <taxon>Gammaproteobacteria</taxon>
        <taxon>Enterobacterales</taxon>
        <taxon>Enterobacteriaceae</taxon>
        <taxon>Buttiauxella</taxon>
    </lineage>
</organism>
<accession>A0A1B7HVP7</accession>
<dbReference type="GO" id="GO:0051536">
    <property type="term" value="F:iron-sulfur cluster binding"/>
    <property type="evidence" value="ECO:0007669"/>
    <property type="project" value="UniProtKB-KW"/>
</dbReference>
<dbReference type="EMBL" id="LXEO01000014">
    <property type="protein sequence ID" value="OAT19770.1"/>
    <property type="molecule type" value="Genomic_DNA"/>
</dbReference>
<keyword evidence="8" id="KW-1185">Reference proteome</keyword>
<evidence type="ECO:0000256" key="4">
    <source>
        <dbReference type="ARBA" id="ARBA00023004"/>
    </source>
</evidence>
<evidence type="ECO:0000256" key="1">
    <source>
        <dbReference type="ARBA" id="ARBA00001966"/>
    </source>
</evidence>
<dbReference type="InterPro" id="IPR013785">
    <property type="entry name" value="Aldolase_TIM"/>
</dbReference>
<dbReference type="PANTHER" id="PTHR11228:SF34">
    <property type="entry name" value="TUNGSTEN-CONTAINING ALDEHYDE FERREDOXIN OXIDOREDUCTASE COFACTOR MODIFYING PROTEIN"/>
    <property type="match status" value="1"/>
</dbReference>
<dbReference type="InterPro" id="IPR050377">
    <property type="entry name" value="Radical_SAM_PqqE_MftC-like"/>
</dbReference>
<comment type="cofactor">
    <cofactor evidence="1">
        <name>[4Fe-4S] cluster</name>
        <dbReference type="ChEBI" id="CHEBI:49883"/>
    </cofactor>
</comment>
<feature type="domain" description="Radical SAM core" evidence="6">
    <location>
        <begin position="102"/>
        <end position="337"/>
    </location>
</feature>
<dbReference type="CDD" id="cd01335">
    <property type="entry name" value="Radical_SAM"/>
    <property type="match status" value="1"/>
</dbReference>
<evidence type="ECO:0000256" key="5">
    <source>
        <dbReference type="ARBA" id="ARBA00023014"/>
    </source>
</evidence>
<dbReference type="SFLD" id="SFLDG01067">
    <property type="entry name" value="SPASM/twitch_domain_containing"/>
    <property type="match status" value="1"/>
</dbReference>
<dbReference type="Proteomes" id="UP000078286">
    <property type="component" value="Unassembled WGS sequence"/>
</dbReference>
<dbReference type="PATRIC" id="fig|1354255.3.peg.1113"/>
<dbReference type="Gene3D" id="3.20.20.70">
    <property type="entry name" value="Aldolase class I"/>
    <property type="match status" value="1"/>
</dbReference>
<proteinExistence type="predicted"/>
<keyword evidence="5" id="KW-0411">Iron-sulfur</keyword>
<dbReference type="SUPFAM" id="SSF102114">
    <property type="entry name" value="Radical SAM enzymes"/>
    <property type="match status" value="1"/>
</dbReference>
<comment type="caution">
    <text evidence="7">The sequence shown here is derived from an EMBL/GenBank/DDBJ whole genome shotgun (WGS) entry which is preliminary data.</text>
</comment>
<dbReference type="PANTHER" id="PTHR11228">
    <property type="entry name" value="RADICAL SAM DOMAIN PROTEIN"/>
    <property type="match status" value="1"/>
</dbReference>
<evidence type="ECO:0000256" key="3">
    <source>
        <dbReference type="ARBA" id="ARBA00022723"/>
    </source>
</evidence>
<sequence length="401" mass="44569">MNTLSLAKDTLFLFCQAVDTHRLNQPLLGKVIVDAGAGSAKDLLFLDSETAATDVTHTLFQAVICSITHPQLDWLEKSLNCPLIVVSETTVFTAGDVVSVSVKGRIHRHYRVASGNNAFLVTEACNNFCIMCPQPPKPLNLQPDESSERRVNQILNLIEKEHIPDTLCITGGEPTMLKQELVNIVENISTKMPDTLVHLLTNGRAFCYEKYVAEIAAAAKGKMLAGIPLFAHVSDIHDYIVQGEGAFDQTLAGLLNCYKYGIAVELRVVLHQQTIPYLPELAEFISRNLFFVKHVALMGMETMGFAKMNREELHMDPWDYKDTLSRATKLLNLYGIETRIFNLPLCVVNSDVHHHCAQSISDFKNIFSPDCSGCTKQDVCCGFFSSSTEKQPLSTHIVPFH</sequence>
<name>A0A1B7HVP7_9ENTR</name>
<dbReference type="InterPro" id="IPR058240">
    <property type="entry name" value="rSAM_sf"/>
</dbReference>
<evidence type="ECO:0000256" key="2">
    <source>
        <dbReference type="ARBA" id="ARBA00022691"/>
    </source>
</evidence>
<dbReference type="PROSITE" id="PS51918">
    <property type="entry name" value="RADICAL_SAM"/>
    <property type="match status" value="1"/>
</dbReference>
<evidence type="ECO:0000259" key="6">
    <source>
        <dbReference type="PROSITE" id="PS51918"/>
    </source>
</evidence>
<evidence type="ECO:0000313" key="8">
    <source>
        <dbReference type="Proteomes" id="UP000078286"/>
    </source>
</evidence>
<dbReference type="GO" id="GO:0003824">
    <property type="term" value="F:catalytic activity"/>
    <property type="evidence" value="ECO:0007669"/>
    <property type="project" value="InterPro"/>
</dbReference>
<evidence type="ECO:0000313" key="7">
    <source>
        <dbReference type="EMBL" id="OAT19770.1"/>
    </source>
</evidence>
<dbReference type="NCBIfam" id="TIGR03977">
    <property type="entry name" value="rSAM_pair_HxsC"/>
    <property type="match status" value="1"/>
</dbReference>
<dbReference type="InterPro" id="IPR007197">
    <property type="entry name" value="rSAM"/>
</dbReference>
<keyword evidence="2" id="KW-0949">S-adenosyl-L-methionine</keyword>
<protein>
    <recommendedName>
        <fullName evidence="6">Radical SAM core domain-containing protein</fullName>
    </recommendedName>
</protein>
<keyword evidence="4" id="KW-0408">Iron</keyword>
<keyword evidence="3" id="KW-0479">Metal-binding</keyword>
<dbReference type="Pfam" id="PF04055">
    <property type="entry name" value="Radical_SAM"/>
    <property type="match status" value="1"/>
</dbReference>